<dbReference type="Pfam" id="PF12146">
    <property type="entry name" value="Hydrolase_4"/>
    <property type="match status" value="1"/>
</dbReference>
<dbReference type="GO" id="GO:0004553">
    <property type="term" value="F:hydrolase activity, hydrolyzing O-glycosyl compounds"/>
    <property type="evidence" value="ECO:0007669"/>
    <property type="project" value="TreeGrafter"/>
</dbReference>
<keyword evidence="1 4" id="KW-0378">Hydrolase</keyword>
<dbReference type="AlphaFoldDB" id="A0A657PL69"/>
<dbReference type="InterPro" id="IPR022742">
    <property type="entry name" value="Hydrolase_4"/>
</dbReference>
<dbReference type="Gene3D" id="3.40.50.1820">
    <property type="entry name" value="alpha/beta hydrolase"/>
    <property type="match status" value="1"/>
</dbReference>
<proteinExistence type="predicted"/>
<protein>
    <submittedName>
        <fullName evidence="4">Alpha/beta hydrolase</fullName>
    </submittedName>
</protein>
<evidence type="ECO:0000313" key="6">
    <source>
        <dbReference type="Proteomes" id="UP000250928"/>
    </source>
</evidence>
<dbReference type="InterPro" id="IPR052382">
    <property type="entry name" value="ABHD10_acyl-thioesterase"/>
</dbReference>
<dbReference type="EMBL" id="PQCO01000255">
    <property type="protein sequence ID" value="PUD99521.1"/>
    <property type="molecule type" value="Genomic_DNA"/>
</dbReference>
<organism evidence="3 5">
    <name type="scientific">Candidatus Sedimenticola endophacoides</name>
    <dbReference type="NCBI Taxonomy" id="2548426"/>
    <lineage>
        <taxon>Bacteria</taxon>
        <taxon>Pseudomonadati</taxon>
        <taxon>Pseudomonadota</taxon>
        <taxon>Gammaproteobacteria</taxon>
        <taxon>Chromatiales</taxon>
        <taxon>Sedimenticolaceae</taxon>
        <taxon>Sedimenticola</taxon>
    </lineage>
</organism>
<gene>
    <name evidence="3" type="ORF">B0D84_05320</name>
    <name evidence="4" type="ORF">C3L24_10805</name>
</gene>
<sequence length="258" mass="28249">MQRMSEPQPSLLEAAGRRIAYHHHPGRTPGVLFLGGFMSDMNGTKATALERWCVARGIAYTRFDYSGHGASSGSFEAGTIGAWLEDALAVFDRITQGAQILVGSSMGGWIALLLARQRPGRVAALLTLACATDFTEQLLRPALSDRQRDELAREGVTELSTPYRESPYRIGTDLLEEGRRHLLLDAQIAIDAPLRMLHGDRDEAVPLSISRRTLERYRGADTELVVVEGGGHRLSTPRQLALTGRCLEELLSKISAEA</sequence>
<evidence type="ECO:0000313" key="4">
    <source>
        <dbReference type="EMBL" id="PUD99521.1"/>
    </source>
</evidence>
<dbReference type="PANTHER" id="PTHR16138">
    <property type="entry name" value="MYCOPHENOLIC ACID ACYL-GLUCURONIDE ESTERASE, MITOCHONDRIAL"/>
    <property type="match status" value="1"/>
</dbReference>
<reference evidence="4 6" key="2">
    <citation type="submission" date="2018-01" db="EMBL/GenBank/DDBJ databases">
        <title>Novel co-symbiosis in the lucinid bivalve Phacoides pectinatus.</title>
        <authorList>
            <person name="Lim S.J."/>
            <person name="Davis B.G."/>
            <person name="Gill D.E."/>
            <person name="Engel A.S."/>
            <person name="Anderson L.C."/>
            <person name="Campbell B.J."/>
        </authorList>
    </citation>
    <scope>NUCLEOTIDE SEQUENCE [LARGE SCALE GENOMIC DNA]</scope>
    <source>
        <strain evidence="4">N3_P5</strain>
    </source>
</reference>
<reference evidence="3 5" key="1">
    <citation type="submission" date="2017-02" db="EMBL/GenBank/DDBJ databases">
        <title>Novel co-symbiosis in the unique lucinid bivalve Phacoides pectinatus.</title>
        <authorList>
            <person name="Lim S.J."/>
            <person name="Davis B.G."/>
            <person name="Gill D.E."/>
            <person name="Engel A.S."/>
            <person name="Anderson L.C."/>
            <person name="Campbell B.J."/>
        </authorList>
    </citation>
    <scope>NUCLEOTIDE SEQUENCE [LARGE SCALE GENOMIC DNA]</scope>
    <source>
        <strain evidence="3">LUC13016_P6</strain>
    </source>
</reference>
<keyword evidence="5" id="KW-1185">Reference proteome</keyword>
<dbReference type="EMBL" id="MUIE01000347">
    <property type="protein sequence ID" value="OQX32947.1"/>
    <property type="molecule type" value="Genomic_DNA"/>
</dbReference>
<dbReference type="InterPro" id="IPR029058">
    <property type="entry name" value="AB_hydrolase_fold"/>
</dbReference>
<evidence type="ECO:0000256" key="1">
    <source>
        <dbReference type="ARBA" id="ARBA00022801"/>
    </source>
</evidence>
<feature type="domain" description="Serine aminopeptidase S33" evidence="2">
    <location>
        <begin position="49"/>
        <end position="140"/>
    </location>
</feature>
<comment type="caution">
    <text evidence="3">The sequence shown here is derived from an EMBL/GenBank/DDBJ whole genome shotgun (WGS) entry which is preliminary data.</text>
</comment>
<dbReference type="SUPFAM" id="SSF53474">
    <property type="entry name" value="alpha/beta-Hydrolases"/>
    <property type="match status" value="1"/>
</dbReference>
<accession>A0A657PL69</accession>
<evidence type="ECO:0000313" key="5">
    <source>
        <dbReference type="Proteomes" id="UP000243361"/>
    </source>
</evidence>
<evidence type="ECO:0000313" key="3">
    <source>
        <dbReference type="EMBL" id="OQX32947.1"/>
    </source>
</evidence>
<dbReference type="Proteomes" id="UP000243361">
    <property type="component" value="Unassembled WGS sequence"/>
</dbReference>
<dbReference type="PANTHER" id="PTHR16138:SF7">
    <property type="entry name" value="PALMITOYL-PROTEIN THIOESTERASE ABHD10, MITOCHONDRIAL"/>
    <property type="match status" value="1"/>
</dbReference>
<evidence type="ECO:0000259" key="2">
    <source>
        <dbReference type="Pfam" id="PF12146"/>
    </source>
</evidence>
<name>A0A657PL69_9GAMM</name>
<dbReference type="Proteomes" id="UP000250928">
    <property type="component" value="Unassembled WGS sequence"/>
</dbReference>